<feature type="domain" description="Aminoglycoside phosphotransferase" evidence="1">
    <location>
        <begin position="126"/>
        <end position="182"/>
    </location>
</feature>
<gene>
    <name evidence="2" type="ORF">AB5L97_16315</name>
</gene>
<dbReference type="RefSeq" id="WP_369045435.1">
    <property type="nucleotide sequence ID" value="NZ_CP163302.1"/>
</dbReference>
<accession>A0AB39L3I0</accession>
<dbReference type="SUPFAM" id="SSF56112">
    <property type="entry name" value="Protein kinase-like (PK-like)"/>
    <property type="match status" value="1"/>
</dbReference>
<organism evidence="2">
    <name type="scientific">Sinomonas puerhi</name>
    <dbReference type="NCBI Taxonomy" id="3238584"/>
    <lineage>
        <taxon>Bacteria</taxon>
        <taxon>Bacillati</taxon>
        <taxon>Actinomycetota</taxon>
        <taxon>Actinomycetes</taxon>
        <taxon>Micrococcales</taxon>
        <taxon>Micrococcaceae</taxon>
        <taxon>Sinomonas</taxon>
    </lineage>
</organism>
<name>A0AB39L3I0_9MICC</name>
<dbReference type="Pfam" id="PF01636">
    <property type="entry name" value="APH"/>
    <property type="match status" value="1"/>
</dbReference>
<dbReference type="KEGG" id="spue:AB5L97_16315"/>
<dbReference type="InterPro" id="IPR011009">
    <property type="entry name" value="Kinase-like_dom_sf"/>
</dbReference>
<dbReference type="Gene3D" id="3.90.1200.10">
    <property type="match status" value="1"/>
</dbReference>
<dbReference type="EMBL" id="CP163302">
    <property type="protein sequence ID" value="XDP44814.1"/>
    <property type="molecule type" value="Genomic_DNA"/>
</dbReference>
<dbReference type="AlphaFoldDB" id="A0AB39L3I0"/>
<reference evidence="2" key="1">
    <citation type="submission" date="2024-07" db="EMBL/GenBank/DDBJ databases">
        <authorList>
            <person name="fu j."/>
        </authorList>
    </citation>
    <scope>NUCLEOTIDE SEQUENCE</scope>
    <source>
        <strain evidence="2">P10A9</strain>
    </source>
</reference>
<protein>
    <submittedName>
        <fullName evidence="2">Phosphotransferase</fullName>
    </submittedName>
</protein>
<dbReference type="InterPro" id="IPR002575">
    <property type="entry name" value="Aminoglycoside_PTrfase"/>
</dbReference>
<proteinExistence type="predicted"/>
<evidence type="ECO:0000259" key="1">
    <source>
        <dbReference type="Pfam" id="PF01636"/>
    </source>
</evidence>
<sequence>MTNEVPLPGGDVTEGIVRVGGTVRRPLGPHSPLVHAVLGHLESVGFEGAPRFLGLDDRGREVLTFVEGEVAGRPHPAWLADDARLASVARLLRAYDDAVAGFEPPAHLLDAVAPPDLPGMPPEPSVPDGAERFIGHLDVTPENVVFRGGQAVALIDFDLLRPATRVDEVVNLCLHWAPLSPEQDRSDPLRRADAVVRTRLVADAYGLDDPARALLVPTAIRRTERSWHLMRHRAQTLGGGWARMWADGVGETILRRLEWLEAEGDRITVGLGVGR</sequence>
<evidence type="ECO:0000313" key="2">
    <source>
        <dbReference type="EMBL" id="XDP44814.1"/>
    </source>
</evidence>